<keyword evidence="6" id="KW-0227">DNA damage</keyword>
<evidence type="ECO:0000313" key="14">
    <source>
        <dbReference type="EMBL" id="EFN52517.1"/>
    </source>
</evidence>
<gene>
    <name evidence="14" type="ORF">CHLNCDRAFT_138917</name>
</gene>
<dbReference type="OrthoDB" id="10072614at2759"/>
<feature type="compositionally biased region" description="Basic and acidic residues" evidence="13">
    <location>
        <begin position="146"/>
        <end position="159"/>
    </location>
</feature>
<protein>
    <recommendedName>
        <fullName evidence="16">Rad50/SbcC-type AAA domain-containing protein</fullName>
    </recommendedName>
</protein>
<dbReference type="RefSeq" id="XP_005844619.1">
    <property type="nucleotide sequence ID" value="XM_005844557.1"/>
</dbReference>
<dbReference type="GO" id="GO:0003684">
    <property type="term" value="F:damaged DNA binding"/>
    <property type="evidence" value="ECO:0007669"/>
    <property type="project" value="TreeGrafter"/>
</dbReference>
<reference evidence="14 15" key="1">
    <citation type="journal article" date="2010" name="Plant Cell">
        <title>The Chlorella variabilis NC64A genome reveals adaptation to photosymbiosis, coevolution with viruses, and cryptic sex.</title>
        <authorList>
            <person name="Blanc G."/>
            <person name="Duncan G."/>
            <person name="Agarkova I."/>
            <person name="Borodovsky M."/>
            <person name="Gurnon J."/>
            <person name="Kuo A."/>
            <person name="Lindquist E."/>
            <person name="Lucas S."/>
            <person name="Pangilinan J."/>
            <person name="Polle J."/>
            <person name="Salamov A."/>
            <person name="Terry A."/>
            <person name="Yamada T."/>
            <person name="Dunigan D.D."/>
            <person name="Grigoriev I.V."/>
            <person name="Claverie J.M."/>
            <person name="Van Etten J.L."/>
        </authorList>
    </citation>
    <scope>NUCLEOTIDE SEQUENCE [LARGE SCALE GENOMIC DNA]</scope>
    <source>
        <strain evidence="14 15">NC64A</strain>
    </source>
</reference>
<dbReference type="EMBL" id="GL433856">
    <property type="protein sequence ID" value="EFN52517.1"/>
    <property type="molecule type" value="Genomic_DNA"/>
</dbReference>
<dbReference type="GO" id="GO:0030915">
    <property type="term" value="C:Smc5-Smc6 complex"/>
    <property type="evidence" value="ECO:0007669"/>
    <property type="project" value="TreeGrafter"/>
</dbReference>
<dbReference type="GO" id="GO:0005524">
    <property type="term" value="F:ATP binding"/>
    <property type="evidence" value="ECO:0007669"/>
    <property type="project" value="UniProtKB-KW"/>
</dbReference>
<proteinExistence type="inferred from homology"/>
<evidence type="ECO:0000256" key="3">
    <source>
        <dbReference type="ARBA" id="ARBA00006793"/>
    </source>
</evidence>
<evidence type="ECO:0000256" key="8">
    <source>
        <dbReference type="ARBA" id="ARBA00023054"/>
    </source>
</evidence>
<evidence type="ECO:0000256" key="6">
    <source>
        <dbReference type="ARBA" id="ARBA00022763"/>
    </source>
</evidence>
<feature type="region of interest" description="Disordered" evidence="13">
    <location>
        <begin position="123"/>
        <end position="169"/>
    </location>
</feature>
<keyword evidence="10" id="KW-0234">DNA repair</keyword>
<dbReference type="PANTHER" id="PTHR19306">
    <property type="entry name" value="STRUCTURAL MAINTENANCE OF CHROMOSOMES 5,6 SMC5, SMC6"/>
    <property type="match status" value="1"/>
</dbReference>
<keyword evidence="7" id="KW-0067">ATP-binding</keyword>
<comment type="similarity">
    <text evidence="3">Belongs to the SMC family. SMC6 subfamily.</text>
</comment>
<evidence type="ECO:0000256" key="13">
    <source>
        <dbReference type="SAM" id="MobiDB-lite"/>
    </source>
</evidence>
<keyword evidence="8 12" id="KW-0175">Coiled coil</keyword>
<keyword evidence="5" id="KW-0547">Nucleotide-binding</keyword>
<evidence type="ECO:0000256" key="12">
    <source>
        <dbReference type="SAM" id="Coils"/>
    </source>
</evidence>
<evidence type="ECO:0000256" key="4">
    <source>
        <dbReference type="ARBA" id="ARBA00022454"/>
    </source>
</evidence>
<dbReference type="GO" id="GO:0005634">
    <property type="term" value="C:nucleus"/>
    <property type="evidence" value="ECO:0007669"/>
    <property type="project" value="UniProtKB-SubCell"/>
</dbReference>
<dbReference type="SUPFAM" id="SSF52540">
    <property type="entry name" value="P-loop containing nucleoside triphosphate hydrolases"/>
    <property type="match status" value="1"/>
</dbReference>
<evidence type="ECO:0000313" key="15">
    <source>
        <dbReference type="Proteomes" id="UP000008141"/>
    </source>
</evidence>
<evidence type="ECO:0000256" key="5">
    <source>
        <dbReference type="ARBA" id="ARBA00022741"/>
    </source>
</evidence>
<dbReference type="GeneID" id="17351962"/>
<sequence>MLTLQQAREVYLGRQVQKEFPPIDSFPGGVFSGIVKKIDSGVPDRDGIKWDMLFSIQYEDGDKEHLTEEELQECLVDRAAVLRKRREVLAAAAAAAHAGENDENDEAVAAAAQHARQLMVGVLGDATERRRNAAGHERRSRREGKRRMDEEYQYEDPRGSKRPAAAGGNDAAIRSRFGIRQPTQAAATAAANQASESQARAGCQPAGCCAYDAQGRAYHVTFVSGTNGSGKSAVLQALQCCLGFIRTGADEAIIRVTVYNRPYKGHDAYRHALFGDTITVERRISRVGASSSYALKDSAGRVQGRKREDLDAMLSTLGLNAANPVCVMTQDTARNFLAGSSNKSDQEKYALYMEATSLEQISYNLEVSKAQVRQMDETVAQIREEYDAMVAHHGELQKSIKALEGIQGWRQEVEQLEQVLTWSVVDEQAEGAARVLAALEGMPAQLAELEAAVEELQREHAALKQATEDKSAFLTNYNNRATELAAEAEALKQQAKEAHRAARAAEAKIQRLREGLQEAQAHKETLETAVKEVQDDVVQATQAAVAQYQQQLGAAQAADDACREEVAGVDGEYQRLAAATKAAHERKEAVSSQCYAAASHVQALQQQVQQIREAGRSKAAAFGGRPAASLAAAIQRSKAQFSRLPIGPVGQYLSLEDPRRGGQAGVCLWLGAA</sequence>
<evidence type="ECO:0000256" key="1">
    <source>
        <dbReference type="ARBA" id="ARBA00004123"/>
    </source>
</evidence>
<dbReference type="GO" id="GO:0035861">
    <property type="term" value="C:site of double-strand break"/>
    <property type="evidence" value="ECO:0007669"/>
    <property type="project" value="TreeGrafter"/>
</dbReference>
<evidence type="ECO:0000256" key="7">
    <source>
        <dbReference type="ARBA" id="ARBA00022840"/>
    </source>
</evidence>
<dbReference type="Proteomes" id="UP000008141">
    <property type="component" value="Unassembled WGS sequence"/>
</dbReference>
<dbReference type="GO" id="GO:0000724">
    <property type="term" value="P:double-strand break repair via homologous recombination"/>
    <property type="evidence" value="ECO:0007669"/>
    <property type="project" value="TreeGrafter"/>
</dbReference>
<dbReference type="KEGG" id="cvr:CHLNCDRAFT_138917"/>
<evidence type="ECO:0000256" key="2">
    <source>
        <dbReference type="ARBA" id="ARBA00004286"/>
    </source>
</evidence>
<evidence type="ECO:0008006" key="16">
    <source>
        <dbReference type="Google" id="ProtNLM"/>
    </source>
</evidence>
<dbReference type="GO" id="GO:0003697">
    <property type="term" value="F:single-stranded DNA binding"/>
    <property type="evidence" value="ECO:0007669"/>
    <property type="project" value="TreeGrafter"/>
</dbReference>
<evidence type="ECO:0000256" key="10">
    <source>
        <dbReference type="ARBA" id="ARBA00023204"/>
    </source>
</evidence>
<comment type="subcellular location">
    <subcellularLocation>
        <location evidence="2">Chromosome</location>
    </subcellularLocation>
    <subcellularLocation>
        <location evidence="1">Nucleus</location>
    </subcellularLocation>
</comment>
<dbReference type="InterPro" id="IPR027417">
    <property type="entry name" value="P-loop_NTPase"/>
</dbReference>
<dbReference type="Gene3D" id="3.40.50.300">
    <property type="entry name" value="P-loop containing nucleotide triphosphate hydrolases"/>
    <property type="match status" value="1"/>
</dbReference>
<evidence type="ECO:0000256" key="11">
    <source>
        <dbReference type="ARBA" id="ARBA00023242"/>
    </source>
</evidence>
<feature type="compositionally biased region" description="Basic and acidic residues" evidence="13">
    <location>
        <begin position="126"/>
        <end position="137"/>
    </location>
</feature>
<dbReference type="STRING" id="554065.E1ZNX7"/>
<name>E1ZNX7_CHLVA</name>
<keyword evidence="9" id="KW-0233">DNA recombination</keyword>
<feature type="coiled-coil region" evidence="12">
    <location>
        <begin position="439"/>
        <end position="558"/>
    </location>
</feature>
<accession>E1ZNX7</accession>
<keyword evidence="4" id="KW-0158">Chromosome</keyword>
<dbReference type="eggNOG" id="KOG0250">
    <property type="taxonomic scope" value="Eukaryota"/>
</dbReference>
<keyword evidence="11" id="KW-0539">Nucleus</keyword>
<organism evidence="15">
    <name type="scientific">Chlorella variabilis</name>
    <name type="common">Green alga</name>
    <dbReference type="NCBI Taxonomy" id="554065"/>
    <lineage>
        <taxon>Eukaryota</taxon>
        <taxon>Viridiplantae</taxon>
        <taxon>Chlorophyta</taxon>
        <taxon>core chlorophytes</taxon>
        <taxon>Trebouxiophyceae</taxon>
        <taxon>Chlorellales</taxon>
        <taxon>Chlorellaceae</taxon>
        <taxon>Chlorella clade</taxon>
        <taxon>Chlorella</taxon>
    </lineage>
</organism>
<dbReference type="InParanoid" id="E1ZNX7"/>
<keyword evidence="15" id="KW-1185">Reference proteome</keyword>
<dbReference type="PANTHER" id="PTHR19306:SF6">
    <property type="entry name" value="STRUCTURAL MAINTENANCE OF CHROMOSOMES PROTEIN 6"/>
    <property type="match status" value="1"/>
</dbReference>
<evidence type="ECO:0000256" key="9">
    <source>
        <dbReference type="ARBA" id="ARBA00023172"/>
    </source>
</evidence>
<dbReference type="AlphaFoldDB" id="E1ZNX7"/>